<evidence type="ECO:0000256" key="1">
    <source>
        <dbReference type="SAM" id="MobiDB-lite"/>
    </source>
</evidence>
<gene>
    <name evidence="2" type="ORF">COC42_05085</name>
</gene>
<evidence type="ECO:0000313" key="3">
    <source>
        <dbReference type="Proteomes" id="UP000218366"/>
    </source>
</evidence>
<sequence length="75" mass="7860">MSKPPKRPRDPNQLAKAIVDIATGEATGDNAPESPETARARKAGKSGGTARAAVLTPEQRSKIAHVAASARWKKS</sequence>
<protein>
    <submittedName>
        <fullName evidence="2">Histone H1</fullName>
    </submittedName>
</protein>
<dbReference type="EMBL" id="NWMW01000001">
    <property type="protein sequence ID" value="PCD03727.1"/>
    <property type="molecule type" value="Genomic_DNA"/>
</dbReference>
<accession>A0A2A4B6N2</accession>
<proteinExistence type="predicted"/>
<name>A0A2A4B6N2_9SPHN</name>
<comment type="caution">
    <text evidence="2">The sequence shown here is derived from an EMBL/GenBank/DDBJ whole genome shotgun (WGS) entry which is preliminary data.</text>
</comment>
<dbReference type="Proteomes" id="UP000218366">
    <property type="component" value="Unassembled WGS sequence"/>
</dbReference>
<evidence type="ECO:0000313" key="2">
    <source>
        <dbReference type="EMBL" id="PCD03727.1"/>
    </source>
</evidence>
<dbReference type="AlphaFoldDB" id="A0A2A4B6N2"/>
<feature type="region of interest" description="Disordered" evidence="1">
    <location>
        <begin position="23"/>
        <end position="52"/>
    </location>
</feature>
<reference evidence="2 3" key="1">
    <citation type="submission" date="2017-09" db="EMBL/GenBank/DDBJ databases">
        <title>Sphingomonas spermidinifaciens 9NM-10, whole genome shotgun sequence.</title>
        <authorList>
            <person name="Feng G."/>
            <person name="Zhu H."/>
        </authorList>
    </citation>
    <scope>NUCLEOTIDE SEQUENCE [LARGE SCALE GENOMIC DNA]</scope>
    <source>
        <strain evidence="2 3">9NM-10</strain>
    </source>
</reference>
<organism evidence="2 3">
    <name type="scientific">Sphingomonas spermidinifaciens</name>
    <dbReference type="NCBI Taxonomy" id="1141889"/>
    <lineage>
        <taxon>Bacteria</taxon>
        <taxon>Pseudomonadati</taxon>
        <taxon>Pseudomonadota</taxon>
        <taxon>Alphaproteobacteria</taxon>
        <taxon>Sphingomonadales</taxon>
        <taxon>Sphingomonadaceae</taxon>
        <taxon>Sphingomonas</taxon>
    </lineage>
</organism>
<dbReference type="OrthoDB" id="8455952at2"/>
<keyword evidence="3" id="KW-1185">Reference proteome</keyword>